<dbReference type="InterPro" id="IPR057573">
    <property type="entry name" value="NOL9_N"/>
</dbReference>
<dbReference type="Pfam" id="PF24419">
    <property type="entry name" value="Cupin_NOL9"/>
    <property type="match status" value="1"/>
</dbReference>
<protein>
    <recommendedName>
        <fullName evidence="3">Polynucleotide 5'-hydroxyl-kinase GRC3</fullName>
    </recommendedName>
    <alternativeName>
        <fullName evidence="8">Polynucleotide 5'-hydroxyl-kinase NOL9</fullName>
    </alternativeName>
    <alternativeName>
        <fullName evidence="2">Polynucleotide 5'-hydroxyl-kinase grc3</fullName>
    </alternativeName>
</protein>
<dbReference type="Gene3D" id="3.40.50.300">
    <property type="entry name" value="P-loop containing nucleotide triphosphate hydrolases"/>
    <property type="match status" value="1"/>
</dbReference>
<keyword evidence="6" id="KW-0418">Kinase</keyword>
<dbReference type="GO" id="GO:0005524">
    <property type="term" value="F:ATP binding"/>
    <property type="evidence" value="ECO:0007669"/>
    <property type="project" value="UniProtKB-KW"/>
</dbReference>
<keyword evidence="13" id="KW-1185">Reference proteome</keyword>
<dbReference type="PANTHER" id="PTHR12755">
    <property type="entry name" value="CLEAVAGE/POLYADENYLATION FACTOR IA SUBUNIT CLP1P"/>
    <property type="match status" value="1"/>
</dbReference>
<dbReference type="Pfam" id="PF16575">
    <property type="entry name" value="CLP1_P"/>
    <property type="match status" value="1"/>
</dbReference>
<feature type="compositionally biased region" description="Low complexity" evidence="9">
    <location>
        <begin position="1"/>
        <end position="13"/>
    </location>
</feature>
<evidence type="ECO:0000256" key="9">
    <source>
        <dbReference type="SAM" id="MobiDB-lite"/>
    </source>
</evidence>
<dbReference type="SUPFAM" id="SSF52540">
    <property type="entry name" value="P-loop containing nucleoside triphosphate hydrolases"/>
    <property type="match status" value="1"/>
</dbReference>
<feature type="region of interest" description="Disordered" evidence="9">
    <location>
        <begin position="1"/>
        <end position="143"/>
    </location>
</feature>
<dbReference type="OrthoDB" id="2405412at2759"/>
<evidence type="ECO:0000259" key="11">
    <source>
        <dbReference type="Pfam" id="PF24419"/>
    </source>
</evidence>
<dbReference type="Proteomes" id="UP000027222">
    <property type="component" value="Unassembled WGS sequence"/>
</dbReference>
<evidence type="ECO:0000313" key="13">
    <source>
        <dbReference type="Proteomes" id="UP000027222"/>
    </source>
</evidence>
<proteinExistence type="inferred from homology"/>
<evidence type="ECO:0000256" key="5">
    <source>
        <dbReference type="ARBA" id="ARBA00022741"/>
    </source>
</evidence>
<feature type="domain" description="NOL9 N-terminal" evidence="11">
    <location>
        <begin position="199"/>
        <end position="277"/>
    </location>
</feature>
<evidence type="ECO:0000256" key="6">
    <source>
        <dbReference type="ARBA" id="ARBA00022777"/>
    </source>
</evidence>
<feature type="compositionally biased region" description="Polar residues" evidence="9">
    <location>
        <begin position="114"/>
        <end position="130"/>
    </location>
</feature>
<accession>A0A067SM18</accession>
<dbReference type="InterPro" id="IPR032319">
    <property type="entry name" value="CLP1_P"/>
</dbReference>
<keyword evidence="7" id="KW-0067">ATP-binding</keyword>
<evidence type="ECO:0000256" key="2">
    <source>
        <dbReference type="ARBA" id="ARBA00018706"/>
    </source>
</evidence>
<dbReference type="GO" id="GO:0051731">
    <property type="term" value="F:polynucleotide 5'-hydroxyl-kinase activity"/>
    <property type="evidence" value="ECO:0007669"/>
    <property type="project" value="InterPro"/>
</dbReference>
<keyword evidence="5" id="KW-0547">Nucleotide-binding</keyword>
<gene>
    <name evidence="12" type="ORF">GALMADRAFT_254240</name>
</gene>
<evidence type="ECO:0000313" key="12">
    <source>
        <dbReference type="EMBL" id="KDR71072.1"/>
    </source>
</evidence>
<feature type="compositionally biased region" description="Acidic residues" evidence="9">
    <location>
        <begin position="84"/>
        <end position="96"/>
    </location>
</feature>
<evidence type="ECO:0000256" key="8">
    <source>
        <dbReference type="ARBA" id="ARBA00071212"/>
    </source>
</evidence>
<dbReference type="HOGENOM" id="CLU_010345_0_0_1"/>
<organism evidence="12 13">
    <name type="scientific">Galerina marginata (strain CBS 339.88)</name>
    <dbReference type="NCBI Taxonomy" id="685588"/>
    <lineage>
        <taxon>Eukaryota</taxon>
        <taxon>Fungi</taxon>
        <taxon>Dikarya</taxon>
        <taxon>Basidiomycota</taxon>
        <taxon>Agaricomycotina</taxon>
        <taxon>Agaricomycetes</taxon>
        <taxon>Agaricomycetidae</taxon>
        <taxon>Agaricales</taxon>
        <taxon>Agaricineae</taxon>
        <taxon>Strophariaceae</taxon>
        <taxon>Galerina</taxon>
    </lineage>
</organism>
<dbReference type="InterPro" id="IPR027417">
    <property type="entry name" value="P-loop_NTPase"/>
</dbReference>
<evidence type="ECO:0000256" key="4">
    <source>
        <dbReference type="ARBA" id="ARBA00022679"/>
    </source>
</evidence>
<evidence type="ECO:0000256" key="3">
    <source>
        <dbReference type="ARBA" id="ARBA00019824"/>
    </source>
</evidence>
<name>A0A067SM18_GALM3</name>
<evidence type="ECO:0000259" key="10">
    <source>
        <dbReference type="Pfam" id="PF16575"/>
    </source>
</evidence>
<dbReference type="EMBL" id="KL142394">
    <property type="protein sequence ID" value="KDR71072.1"/>
    <property type="molecule type" value="Genomic_DNA"/>
</dbReference>
<dbReference type="InterPro" id="IPR045116">
    <property type="entry name" value="Clp1/Grc3"/>
</dbReference>
<dbReference type="AlphaFoldDB" id="A0A067SM18"/>
<comment type="similarity">
    <text evidence="1">Belongs to the Clp1 family. NOL9/GRC3 subfamily.</text>
</comment>
<reference evidence="13" key="1">
    <citation type="journal article" date="2014" name="Proc. Natl. Acad. Sci. U.S.A.">
        <title>Extensive sampling of basidiomycete genomes demonstrates inadequacy of the white-rot/brown-rot paradigm for wood decay fungi.</title>
        <authorList>
            <person name="Riley R."/>
            <person name="Salamov A.A."/>
            <person name="Brown D.W."/>
            <person name="Nagy L.G."/>
            <person name="Floudas D."/>
            <person name="Held B.W."/>
            <person name="Levasseur A."/>
            <person name="Lombard V."/>
            <person name="Morin E."/>
            <person name="Otillar R."/>
            <person name="Lindquist E.A."/>
            <person name="Sun H."/>
            <person name="LaButti K.M."/>
            <person name="Schmutz J."/>
            <person name="Jabbour D."/>
            <person name="Luo H."/>
            <person name="Baker S.E."/>
            <person name="Pisabarro A.G."/>
            <person name="Walton J.D."/>
            <person name="Blanchette R.A."/>
            <person name="Henrissat B."/>
            <person name="Martin F."/>
            <person name="Cullen D."/>
            <person name="Hibbett D.S."/>
            <person name="Grigoriev I.V."/>
        </authorList>
    </citation>
    <scope>NUCLEOTIDE SEQUENCE [LARGE SCALE GENOMIC DNA]</scope>
    <source>
        <strain evidence="13">CBS 339.88</strain>
    </source>
</reference>
<evidence type="ECO:0000256" key="1">
    <source>
        <dbReference type="ARBA" id="ARBA00011003"/>
    </source>
</evidence>
<sequence>MLSAVAARKAALASQKDSEPITTPSASSSKAQVPPPPPRKDPPKRKPSSQKFRPETKKPRKLKPFEKSNGPRSAPVDVFKDQEDMIIVDPDSDGESDSAMSILDDSDKGPISSPGRTSQKQRAWSSSQAVEDSSDEDSMQEEGAVPLDVSSLLPHLANNLRGQEKNSEDGTLLSTFEPRLDHNLFVLTDDECRSLGLSSKATLVALTADDVLCFLGTCTLTVLHGSINIFGTTLSSSSSAYPIYAPRSAPLPVLRTGSGQDSTLGIENLSSRLRNILQFQAVVLLQELRTNVEGLGRICRTFEGVFEPSRWQKSSTQTPFDIPGLYLIHRQTKECRPYSIPSSWTSTLDRILSKSDSMSCGTYIVKGPKNAGKSTLARTLTNRLLESYQRVAFLECDIGQSEFTPGGMVSLNVISKPILGPPFTHPTLPNHAHFVGSNTPRSSPAHYLDAILALIQTYRLDIQSPAIETDDSDLRISDMIPLVVNTMGWSKGLGADLTERIESMLEPTDIFDIQAPVREDYPGSGLPPSMGHQHHGYGAYQERSMMDGSNSRSHVLDPISSSSAAAGYTPADHRTLSILSYFYARFPFDAVPGDLEQITAKSWDISRPLCAVPPYQVDCSVAFDKVILSGAGSEDVVEEEIGRVLNGAIVGIVSYEPGTIDIESIPEEGSSLAMTGIPYTQHHGPPPPVSSNCVGIALIRGVSPPSKEAVSADGAKARVKTYFHILTPLPQALLARSRVLVKGEMELPVWGMLDFRNFEGKDADIGDVAGVNRENVPFLQWGKGAEGALGADKKRVRRNLMRRGQM</sequence>
<dbReference type="GO" id="GO:0000448">
    <property type="term" value="P:cleavage in ITS2 between 5.8S rRNA and LSU-rRNA of tricistronic rRNA transcript (SSU-rRNA, 5.8S rRNA, LSU-rRNA)"/>
    <property type="evidence" value="ECO:0007669"/>
    <property type="project" value="TreeGrafter"/>
</dbReference>
<dbReference type="STRING" id="685588.A0A067SM18"/>
<dbReference type="GO" id="GO:0005634">
    <property type="term" value="C:nucleus"/>
    <property type="evidence" value="ECO:0007669"/>
    <property type="project" value="TreeGrafter"/>
</dbReference>
<evidence type="ECO:0000256" key="7">
    <source>
        <dbReference type="ARBA" id="ARBA00022840"/>
    </source>
</evidence>
<feature type="domain" description="Clp1 P-loop" evidence="10">
    <location>
        <begin position="367"/>
        <end position="511"/>
    </location>
</feature>
<keyword evidence="4" id="KW-0808">Transferase</keyword>
<dbReference type="PANTHER" id="PTHR12755:SF3">
    <property type="entry name" value="POLYNUCLEOTIDE 5'-HYDROXYL-KINASE NOL9"/>
    <property type="match status" value="1"/>
</dbReference>